<sequence>MPDPLCHPDYLQIDEWEDLEAHTACWEGNETSTLVRTGQSQEEVDKQLWRQSQARADWEQNPAGGTCAEQWAANDG</sequence>
<accession>A0A4R7FX74</accession>
<gene>
    <name evidence="2" type="ORF">EV640_1109</name>
</gene>
<dbReference type="RefSeq" id="WP_133726524.1">
    <property type="nucleotide sequence ID" value="NZ_SOAN01000010.1"/>
</dbReference>
<dbReference type="EMBL" id="SOAN01000010">
    <property type="protein sequence ID" value="TDS83355.1"/>
    <property type="molecule type" value="Genomic_DNA"/>
</dbReference>
<proteinExistence type="predicted"/>
<evidence type="ECO:0000313" key="3">
    <source>
        <dbReference type="Proteomes" id="UP000294506"/>
    </source>
</evidence>
<dbReference type="Proteomes" id="UP000294506">
    <property type="component" value="Unassembled WGS sequence"/>
</dbReference>
<comment type="caution">
    <text evidence="2">The sequence shown here is derived from an EMBL/GenBank/DDBJ whole genome shotgun (WGS) entry which is preliminary data.</text>
</comment>
<evidence type="ECO:0000313" key="2">
    <source>
        <dbReference type="EMBL" id="TDS83355.1"/>
    </source>
</evidence>
<protein>
    <submittedName>
        <fullName evidence="2">Uncharacterized protein</fullName>
    </submittedName>
</protein>
<keyword evidence="3" id="KW-1185">Reference proteome</keyword>
<name>A0A4R7FX74_9MICC</name>
<evidence type="ECO:0000256" key="1">
    <source>
        <dbReference type="SAM" id="MobiDB-lite"/>
    </source>
</evidence>
<feature type="region of interest" description="Disordered" evidence="1">
    <location>
        <begin position="55"/>
        <end position="76"/>
    </location>
</feature>
<dbReference type="AlphaFoldDB" id="A0A4R7FX74"/>
<organism evidence="2 3">
    <name type="scientific">Nesterenkonia aurantiaca</name>
    <dbReference type="NCBI Taxonomy" id="1436010"/>
    <lineage>
        <taxon>Bacteria</taxon>
        <taxon>Bacillati</taxon>
        <taxon>Actinomycetota</taxon>
        <taxon>Actinomycetes</taxon>
        <taxon>Micrococcales</taxon>
        <taxon>Micrococcaceae</taxon>
        <taxon>Nesterenkonia</taxon>
    </lineage>
</organism>
<reference evidence="2 3" key="1">
    <citation type="submission" date="2019-03" db="EMBL/GenBank/DDBJ databases">
        <title>Genomic Encyclopedia of Type Strains, Phase III (KMG-III): the genomes of soil and plant-associated and newly described type strains.</title>
        <authorList>
            <person name="Whitman W."/>
        </authorList>
    </citation>
    <scope>NUCLEOTIDE SEQUENCE [LARGE SCALE GENOMIC DNA]</scope>
    <source>
        <strain evidence="2 3">DSM 27373</strain>
    </source>
</reference>